<name>A0A9W8LTK3_9FUNG</name>
<dbReference type="PANTHER" id="PTHR22950:SF349">
    <property type="entry name" value="AMINO ACID TRANSPORTER TRANSMEMBRANE DOMAIN-CONTAINING PROTEIN"/>
    <property type="match status" value="1"/>
</dbReference>
<evidence type="ECO:0000256" key="2">
    <source>
        <dbReference type="ARBA" id="ARBA00008066"/>
    </source>
</evidence>
<feature type="transmembrane region" description="Helical" evidence="6">
    <location>
        <begin position="96"/>
        <end position="122"/>
    </location>
</feature>
<keyword evidence="4 6" id="KW-1133">Transmembrane helix</keyword>
<feature type="transmembrane region" description="Helical" evidence="6">
    <location>
        <begin position="73"/>
        <end position="89"/>
    </location>
</feature>
<evidence type="ECO:0000259" key="7">
    <source>
        <dbReference type="Pfam" id="PF01490"/>
    </source>
</evidence>
<proteinExistence type="inferred from homology"/>
<comment type="subcellular location">
    <subcellularLocation>
        <location evidence="1">Membrane</location>
        <topology evidence="1">Multi-pass membrane protein</topology>
    </subcellularLocation>
</comment>
<keyword evidence="5 6" id="KW-0472">Membrane</keyword>
<sequence>MITVKCMYLKPGGGRIPNYHEIGYEAFGKIGYYMISSFNVVNIIGSIGIYAILASNNTADLFSQVNIHISPRVLMIASTAIMCIPALLAKTLAETFIVSLIGTATSVIVTVIIIVMACLYPIRDGNMKVGDSVTHTGAISHFGVIPGGFAMALSSVTFAYLGTTIVPHIEGGMRRPEKFSGIFGSALAAIAAIYVVMAATGYWAYGDRTLSPITLNFPKRK</sequence>
<comment type="caution">
    <text evidence="8">The sequence shown here is derived from an EMBL/GenBank/DDBJ whole genome shotgun (WGS) entry which is preliminary data.</text>
</comment>
<comment type="similarity">
    <text evidence="2">Belongs to the amino acid/polyamine transporter 2 family.</text>
</comment>
<evidence type="ECO:0000256" key="4">
    <source>
        <dbReference type="ARBA" id="ARBA00022989"/>
    </source>
</evidence>
<dbReference type="InterPro" id="IPR013057">
    <property type="entry name" value="AA_transpt_TM"/>
</dbReference>
<accession>A0A9W8LTK3</accession>
<feature type="transmembrane region" description="Helical" evidence="6">
    <location>
        <begin position="182"/>
        <end position="205"/>
    </location>
</feature>
<dbReference type="EMBL" id="JANBUO010000782">
    <property type="protein sequence ID" value="KAJ2801628.1"/>
    <property type="molecule type" value="Genomic_DNA"/>
</dbReference>
<dbReference type="GO" id="GO:0005774">
    <property type="term" value="C:vacuolar membrane"/>
    <property type="evidence" value="ECO:0007669"/>
    <property type="project" value="TreeGrafter"/>
</dbReference>
<feature type="domain" description="Amino acid transporter transmembrane" evidence="7">
    <location>
        <begin position="4"/>
        <end position="220"/>
    </location>
</feature>
<dbReference type="AlphaFoldDB" id="A0A9W8LTK3"/>
<dbReference type="GO" id="GO:0015179">
    <property type="term" value="F:L-amino acid transmembrane transporter activity"/>
    <property type="evidence" value="ECO:0007669"/>
    <property type="project" value="TreeGrafter"/>
</dbReference>
<keyword evidence="3 6" id="KW-0812">Transmembrane</keyword>
<evidence type="ECO:0000256" key="5">
    <source>
        <dbReference type="ARBA" id="ARBA00023136"/>
    </source>
</evidence>
<evidence type="ECO:0000313" key="9">
    <source>
        <dbReference type="Proteomes" id="UP001140094"/>
    </source>
</evidence>
<dbReference type="OrthoDB" id="40134at2759"/>
<feature type="transmembrane region" description="Helical" evidence="6">
    <location>
        <begin position="30"/>
        <end position="53"/>
    </location>
</feature>
<feature type="transmembrane region" description="Helical" evidence="6">
    <location>
        <begin position="142"/>
        <end position="161"/>
    </location>
</feature>
<evidence type="ECO:0000256" key="3">
    <source>
        <dbReference type="ARBA" id="ARBA00022692"/>
    </source>
</evidence>
<keyword evidence="9" id="KW-1185">Reference proteome</keyword>
<reference evidence="8" key="1">
    <citation type="submission" date="2022-07" db="EMBL/GenBank/DDBJ databases">
        <title>Phylogenomic reconstructions and comparative analyses of Kickxellomycotina fungi.</title>
        <authorList>
            <person name="Reynolds N.K."/>
            <person name="Stajich J.E."/>
            <person name="Barry K."/>
            <person name="Grigoriev I.V."/>
            <person name="Crous P."/>
            <person name="Smith M.E."/>
        </authorList>
    </citation>
    <scope>NUCLEOTIDE SEQUENCE</scope>
    <source>
        <strain evidence="8">NRRL 1565</strain>
    </source>
</reference>
<organism evidence="8 9">
    <name type="scientific">Coemansia guatemalensis</name>
    <dbReference type="NCBI Taxonomy" id="2761395"/>
    <lineage>
        <taxon>Eukaryota</taxon>
        <taxon>Fungi</taxon>
        <taxon>Fungi incertae sedis</taxon>
        <taxon>Zoopagomycota</taxon>
        <taxon>Kickxellomycotina</taxon>
        <taxon>Kickxellomycetes</taxon>
        <taxon>Kickxellales</taxon>
        <taxon>Kickxellaceae</taxon>
        <taxon>Coemansia</taxon>
    </lineage>
</organism>
<evidence type="ECO:0000256" key="6">
    <source>
        <dbReference type="SAM" id="Phobius"/>
    </source>
</evidence>
<dbReference type="Proteomes" id="UP001140094">
    <property type="component" value="Unassembled WGS sequence"/>
</dbReference>
<protein>
    <recommendedName>
        <fullName evidence="7">Amino acid transporter transmembrane domain-containing protein</fullName>
    </recommendedName>
</protein>
<evidence type="ECO:0000256" key="1">
    <source>
        <dbReference type="ARBA" id="ARBA00004141"/>
    </source>
</evidence>
<gene>
    <name evidence="8" type="ORF">H4R20_003597</name>
</gene>
<evidence type="ECO:0000313" key="8">
    <source>
        <dbReference type="EMBL" id="KAJ2801628.1"/>
    </source>
</evidence>
<dbReference type="Pfam" id="PF01490">
    <property type="entry name" value="Aa_trans"/>
    <property type="match status" value="1"/>
</dbReference>
<dbReference type="PANTHER" id="PTHR22950">
    <property type="entry name" value="AMINO ACID TRANSPORTER"/>
    <property type="match status" value="1"/>
</dbReference>